<comment type="caution">
    <text evidence="2">The sequence shown here is derived from an EMBL/GenBank/DDBJ whole genome shotgun (WGS) entry which is preliminary data.</text>
</comment>
<feature type="compositionally biased region" description="Pro residues" evidence="1">
    <location>
        <begin position="100"/>
        <end position="110"/>
    </location>
</feature>
<keyword evidence="3" id="KW-1185">Reference proteome</keyword>
<feature type="compositionally biased region" description="Basic and acidic residues" evidence="1">
    <location>
        <begin position="73"/>
        <end position="91"/>
    </location>
</feature>
<feature type="compositionally biased region" description="Low complexity" evidence="1">
    <location>
        <begin position="58"/>
        <end position="70"/>
    </location>
</feature>
<evidence type="ECO:0000313" key="3">
    <source>
        <dbReference type="Proteomes" id="UP000324222"/>
    </source>
</evidence>
<feature type="region of interest" description="Disordered" evidence="1">
    <location>
        <begin position="45"/>
        <end position="155"/>
    </location>
</feature>
<name>A0A5B7K1F7_PORTR</name>
<dbReference type="AlphaFoldDB" id="A0A5B7K1F7"/>
<gene>
    <name evidence="2" type="ORF">E2C01_094660</name>
</gene>
<evidence type="ECO:0000313" key="2">
    <source>
        <dbReference type="EMBL" id="MPC99257.1"/>
    </source>
</evidence>
<protein>
    <submittedName>
        <fullName evidence="2">Uncharacterized protein</fullName>
    </submittedName>
</protein>
<reference evidence="2 3" key="1">
    <citation type="submission" date="2019-05" db="EMBL/GenBank/DDBJ databases">
        <title>Another draft genome of Portunus trituberculatus and its Hox gene families provides insights of decapod evolution.</title>
        <authorList>
            <person name="Jeong J.-H."/>
            <person name="Song I."/>
            <person name="Kim S."/>
            <person name="Choi T."/>
            <person name="Kim D."/>
            <person name="Ryu S."/>
            <person name="Kim W."/>
        </authorList>
    </citation>
    <scope>NUCLEOTIDE SEQUENCE [LARGE SCALE GENOMIC DNA]</scope>
    <source>
        <tissue evidence="2">Muscle</tissue>
    </source>
</reference>
<accession>A0A5B7K1F7</accession>
<feature type="compositionally biased region" description="Low complexity" evidence="1">
    <location>
        <begin position="136"/>
        <end position="154"/>
    </location>
</feature>
<dbReference type="Proteomes" id="UP000324222">
    <property type="component" value="Unassembled WGS sequence"/>
</dbReference>
<organism evidence="2 3">
    <name type="scientific">Portunus trituberculatus</name>
    <name type="common">Swimming crab</name>
    <name type="synonym">Neptunus trituberculatus</name>
    <dbReference type="NCBI Taxonomy" id="210409"/>
    <lineage>
        <taxon>Eukaryota</taxon>
        <taxon>Metazoa</taxon>
        <taxon>Ecdysozoa</taxon>
        <taxon>Arthropoda</taxon>
        <taxon>Crustacea</taxon>
        <taxon>Multicrustacea</taxon>
        <taxon>Malacostraca</taxon>
        <taxon>Eumalacostraca</taxon>
        <taxon>Eucarida</taxon>
        <taxon>Decapoda</taxon>
        <taxon>Pleocyemata</taxon>
        <taxon>Brachyura</taxon>
        <taxon>Eubrachyura</taxon>
        <taxon>Portunoidea</taxon>
        <taxon>Portunidae</taxon>
        <taxon>Portuninae</taxon>
        <taxon>Portunus</taxon>
    </lineage>
</organism>
<evidence type="ECO:0000256" key="1">
    <source>
        <dbReference type="SAM" id="MobiDB-lite"/>
    </source>
</evidence>
<proteinExistence type="predicted"/>
<dbReference type="EMBL" id="VSRR010117595">
    <property type="protein sequence ID" value="MPC99257.1"/>
    <property type="molecule type" value="Genomic_DNA"/>
</dbReference>
<feature type="compositionally biased region" description="Pro residues" evidence="1">
    <location>
        <begin position="46"/>
        <end position="57"/>
    </location>
</feature>
<sequence>MFACVCVCVCVYLHPPSPSSPTRSICQAVPSSPINVIVARDYISEVPPPPPSPPPPAAAVTTTTTTAATSRLASERKLQERSASDEAKGEILADYWLGPSPMPRPPPPSQPRRIKPEHLSKPAISTPSHASHAHRTPVNTTHNPATPPTTLTDPCTPPISDFSRFVDCRALFRKQVARDLTQDFLAA</sequence>